<dbReference type="AlphaFoldDB" id="A0A364XYK3"/>
<dbReference type="Proteomes" id="UP000251889">
    <property type="component" value="Unassembled WGS sequence"/>
</dbReference>
<dbReference type="EMBL" id="QMFY01000014">
    <property type="protein sequence ID" value="RAV98883.1"/>
    <property type="molecule type" value="Genomic_DNA"/>
</dbReference>
<protein>
    <submittedName>
        <fullName evidence="1">Uncharacterized protein</fullName>
    </submittedName>
</protein>
<organism evidence="1 2">
    <name type="scientific">Pseudochryseolinea flava</name>
    <dbReference type="NCBI Taxonomy" id="2059302"/>
    <lineage>
        <taxon>Bacteria</taxon>
        <taxon>Pseudomonadati</taxon>
        <taxon>Bacteroidota</taxon>
        <taxon>Cytophagia</taxon>
        <taxon>Cytophagales</taxon>
        <taxon>Fulvivirgaceae</taxon>
        <taxon>Pseudochryseolinea</taxon>
    </lineage>
</organism>
<evidence type="ECO:0000313" key="2">
    <source>
        <dbReference type="Proteomes" id="UP000251889"/>
    </source>
</evidence>
<comment type="caution">
    <text evidence="1">The sequence shown here is derived from an EMBL/GenBank/DDBJ whole genome shotgun (WGS) entry which is preliminary data.</text>
</comment>
<name>A0A364XYK3_9BACT</name>
<accession>A0A364XYK3</accession>
<keyword evidence="2" id="KW-1185">Reference proteome</keyword>
<evidence type="ECO:0000313" key="1">
    <source>
        <dbReference type="EMBL" id="RAV98883.1"/>
    </source>
</evidence>
<gene>
    <name evidence="1" type="ORF">DQQ10_21515</name>
</gene>
<proteinExistence type="predicted"/>
<sequence length="79" mass="9174">MLFASKFDLPYDPFNSKGKWEFDLPDTDQNFNEGSSRYIATGSGGGVEQRTLKKRKKTLLRKKGRQVVEVRHRFHLDSL</sequence>
<reference evidence="1 2" key="1">
    <citation type="submission" date="2018-06" db="EMBL/GenBank/DDBJ databases">
        <title>Chryseolinea flavus sp. nov., a member of the phylum Bacteroidetes isolated from soil.</title>
        <authorList>
            <person name="Li Y."/>
            <person name="Wang J."/>
        </authorList>
    </citation>
    <scope>NUCLEOTIDE SEQUENCE [LARGE SCALE GENOMIC DNA]</scope>
    <source>
        <strain evidence="1 2">SDU1-6</strain>
    </source>
</reference>